<dbReference type="InterPro" id="IPR050987">
    <property type="entry name" value="AtrR-like"/>
</dbReference>
<feature type="region of interest" description="Disordered" evidence="2">
    <location>
        <begin position="1"/>
        <end position="41"/>
    </location>
</feature>
<evidence type="ECO:0000259" key="3">
    <source>
        <dbReference type="SMART" id="SM00906"/>
    </source>
</evidence>
<dbReference type="InterPro" id="IPR007219">
    <property type="entry name" value="XnlR_reg_dom"/>
</dbReference>
<dbReference type="Pfam" id="PF04082">
    <property type="entry name" value="Fungal_trans"/>
    <property type="match status" value="1"/>
</dbReference>
<dbReference type="GO" id="GO:0006351">
    <property type="term" value="P:DNA-templated transcription"/>
    <property type="evidence" value="ECO:0007669"/>
    <property type="project" value="InterPro"/>
</dbReference>
<dbReference type="PANTHER" id="PTHR46910">
    <property type="entry name" value="TRANSCRIPTION FACTOR PDR1"/>
    <property type="match status" value="1"/>
</dbReference>
<sequence>MAVKTETGDPVYHPHQPTYPTTANPSDLSQPHSHTHYHRPSLPFDFSFAPTPGSSSSTGFPLDPSLDSFGFRRMSGSANARPSSSQFDHAQPSAYSHPPPSRQPYSSFAVSPGGFKDPGLNWLDSIFDPSGFSSSFDGIDPGTTSGNVYGQGQGVGGFASDQAQLLSLESPEHLLANLQGSGSSGVPVSGSLNLLLNPMKREPQLEDVTSWANISHFISLFLQYLYPLLPLVHRPTFAEHLATRRDKKDMDFRALLLSIVAYVISQLPTSRLVNENFDIEGLKRLQRRCHRTCKALQRTYYGPTNLTQITTIIFDVFYLLSIGLGHTAGARVGQAIQLAFSMGLHSDAKTNALGLDAIEVQLRRRVFWQLYASDKTRAIPGFPMLINDYQGVPSLPEGTDDDFITSQGMFPQPPSRTSVLAGFVCLSKIFIILSECFFHHRLVLSAMQVPTVGTEWTVAAEDRLHAVLREMPAAIQDPMCHPDEAGRRVFAMQRANILITAAIAKFALYDLRAALHVDEDQLAREREANAREIHSLLMNIPVEDLASNGESVRAKVFHIACALCTHTGATDTDQELIRDWCNMFSAISFVQMPPPPPGAEVLDSRANTPPLPQSGSMADNHSTGGGGSAGVPSGPGTVGSV</sequence>
<keyword evidence="1" id="KW-0539">Nucleus</keyword>
<evidence type="ECO:0000256" key="1">
    <source>
        <dbReference type="ARBA" id="ARBA00023242"/>
    </source>
</evidence>
<evidence type="ECO:0000313" key="4">
    <source>
        <dbReference type="EMBL" id="KAI9637017.1"/>
    </source>
</evidence>
<comment type="caution">
    <text evidence="4">The sequence shown here is derived from an EMBL/GenBank/DDBJ whole genome shotgun (WGS) entry which is preliminary data.</text>
</comment>
<keyword evidence="5" id="KW-1185">Reference proteome</keyword>
<dbReference type="SMART" id="SM00906">
    <property type="entry name" value="Fungal_trans"/>
    <property type="match status" value="1"/>
</dbReference>
<dbReference type="GeneID" id="77732785"/>
<feature type="compositionally biased region" description="Polar residues" evidence="2">
    <location>
        <begin position="18"/>
        <end position="32"/>
    </location>
</feature>
<feature type="region of interest" description="Disordered" evidence="2">
    <location>
        <begin position="71"/>
        <end position="110"/>
    </location>
</feature>
<feature type="compositionally biased region" description="Polar residues" evidence="2">
    <location>
        <begin position="76"/>
        <end position="88"/>
    </location>
</feature>
<dbReference type="AlphaFoldDB" id="A0AA38LTK4"/>
<dbReference type="RefSeq" id="XP_052946794.1">
    <property type="nucleotide sequence ID" value="XM_053093580.1"/>
</dbReference>
<dbReference type="PANTHER" id="PTHR46910:SF40">
    <property type="entry name" value="ZN(II)2CYS6 TRANSCRIPTION FACTOR (EUROFUNG)"/>
    <property type="match status" value="1"/>
</dbReference>
<dbReference type="GO" id="GO:0003677">
    <property type="term" value="F:DNA binding"/>
    <property type="evidence" value="ECO:0007669"/>
    <property type="project" value="InterPro"/>
</dbReference>
<evidence type="ECO:0000313" key="5">
    <source>
        <dbReference type="Proteomes" id="UP001164286"/>
    </source>
</evidence>
<dbReference type="CDD" id="cd12148">
    <property type="entry name" value="fungal_TF_MHR"/>
    <property type="match status" value="1"/>
</dbReference>
<feature type="domain" description="Xylanolytic transcriptional activator regulatory" evidence="3">
    <location>
        <begin position="328"/>
        <end position="402"/>
    </location>
</feature>
<feature type="compositionally biased region" description="Low complexity" evidence="2">
    <location>
        <begin position="630"/>
        <end position="641"/>
    </location>
</feature>
<gene>
    <name evidence="4" type="ORF">MKK02DRAFT_45728</name>
</gene>
<feature type="region of interest" description="Disordered" evidence="2">
    <location>
        <begin position="595"/>
        <end position="641"/>
    </location>
</feature>
<dbReference type="Proteomes" id="UP001164286">
    <property type="component" value="Unassembled WGS sequence"/>
</dbReference>
<name>A0AA38LTK4_9TREE</name>
<dbReference type="EMBL" id="JAKWFO010000005">
    <property type="protein sequence ID" value="KAI9637017.1"/>
    <property type="molecule type" value="Genomic_DNA"/>
</dbReference>
<organism evidence="4 5">
    <name type="scientific">Dioszegia hungarica</name>
    <dbReference type="NCBI Taxonomy" id="4972"/>
    <lineage>
        <taxon>Eukaryota</taxon>
        <taxon>Fungi</taxon>
        <taxon>Dikarya</taxon>
        <taxon>Basidiomycota</taxon>
        <taxon>Agaricomycotina</taxon>
        <taxon>Tremellomycetes</taxon>
        <taxon>Tremellales</taxon>
        <taxon>Bulleribasidiaceae</taxon>
        <taxon>Dioszegia</taxon>
    </lineage>
</organism>
<dbReference type="GO" id="GO:0008270">
    <property type="term" value="F:zinc ion binding"/>
    <property type="evidence" value="ECO:0007669"/>
    <property type="project" value="InterPro"/>
</dbReference>
<evidence type="ECO:0000256" key="2">
    <source>
        <dbReference type="SAM" id="MobiDB-lite"/>
    </source>
</evidence>
<protein>
    <recommendedName>
        <fullName evidence="3">Xylanolytic transcriptional activator regulatory domain-containing protein</fullName>
    </recommendedName>
</protein>
<proteinExistence type="predicted"/>
<reference evidence="4" key="1">
    <citation type="journal article" date="2022" name="G3 (Bethesda)">
        <title>High quality genome of the basidiomycete yeast Dioszegia hungarica PDD-24b-2 isolated from cloud water.</title>
        <authorList>
            <person name="Jarrige D."/>
            <person name="Haridas S."/>
            <person name="Bleykasten-Grosshans C."/>
            <person name="Joly M."/>
            <person name="Nadalig T."/>
            <person name="Sancelme M."/>
            <person name="Vuilleumier S."/>
            <person name="Grigoriev I.V."/>
            <person name="Amato P."/>
            <person name="Bringel F."/>
        </authorList>
    </citation>
    <scope>NUCLEOTIDE SEQUENCE</scope>
    <source>
        <strain evidence="4">PDD-24b-2</strain>
    </source>
</reference>
<dbReference type="GO" id="GO:0003700">
    <property type="term" value="F:DNA-binding transcription factor activity"/>
    <property type="evidence" value="ECO:0007669"/>
    <property type="project" value="InterPro"/>
</dbReference>
<accession>A0AA38LTK4</accession>